<reference evidence="1 2" key="1">
    <citation type="journal article" date="2014" name="World J. Microbiol. Biotechnol.">
        <title>Biodiversity and physiological characteristics of Antarctic and Arctic lichens-associated bacteria.</title>
        <authorList>
            <person name="Lee Y.M."/>
            <person name="Kim E.H."/>
            <person name="Lee H.K."/>
            <person name="Hong S.G."/>
        </authorList>
    </citation>
    <scope>NUCLEOTIDE SEQUENCE [LARGE SCALE GENOMIC DNA]</scope>
    <source>
        <strain evidence="1 2">PAMC 26569</strain>
    </source>
</reference>
<organism evidence="1 2">
    <name type="scientific">Lichenicola cladoniae</name>
    <dbReference type="NCBI Taxonomy" id="1484109"/>
    <lineage>
        <taxon>Bacteria</taxon>
        <taxon>Pseudomonadati</taxon>
        <taxon>Pseudomonadota</taxon>
        <taxon>Alphaproteobacteria</taxon>
        <taxon>Acetobacterales</taxon>
        <taxon>Acetobacteraceae</taxon>
        <taxon>Lichenicola</taxon>
    </lineage>
</organism>
<sequence length="187" mass="19026">MAATLLLAGCAQQSRPVSIGQALQTLQQQLRAAGAVSAVGTDPAGFAAAIRTAQCAAQQADPEIPLLAHDLTVDLTGSFSASGGFTVGSAAVGMALTGSATRGQTQEIGLPLTFVALSELPASVAAQRLAPLTLLPARDRINETSQVLADRNELRARIRGLIAGWTQAACTGTAPGGLFQPNRRPAT</sequence>
<evidence type="ECO:0000313" key="1">
    <source>
        <dbReference type="EMBL" id="QKE88881.1"/>
    </source>
</evidence>
<dbReference type="RefSeq" id="WP_171832845.1">
    <property type="nucleotide sequence ID" value="NZ_CP053708.1"/>
</dbReference>
<name>A0A6M8H621_9PROT</name>
<accession>A0A6M8H621</accession>
<dbReference type="EMBL" id="CP053708">
    <property type="protein sequence ID" value="QKE88881.1"/>
    <property type="molecule type" value="Genomic_DNA"/>
</dbReference>
<dbReference type="AlphaFoldDB" id="A0A6M8H621"/>
<gene>
    <name evidence="1" type="ORF">HN018_01375</name>
</gene>
<dbReference type="KEGG" id="lck:HN018_01375"/>
<evidence type="ECO:0000313" key="2">
    <source>
        <dbReference type="Proteomes" id="UP000500767"/>
    </source>
</evidence>
<keyword evidence="2" id="KW-1185">Reference proteome</keyword>
<dbReference type="Proteomes" id="UP000500767">
    <property type="component" value="Chromosome"/>
</dbReference>
<protein>
    <submittedName>
        <fullName evidence="1">Uncharacterized protein</fullName>
    </submittedName>
</protein>
<proteinExistence type="predicted"/>